<comment type="caution">
    <text evidence="2">The sequence shown here is derived from an EMBL/GenBank/DDBJ whole genome shotgun (WGS) entry which is preliminary data.</text>
</comment>
<evidence type="ECO:0000256" key="1">
    <source>
        <dbReference type="SAM" id="Phobius"/>
    </source>
</evidence>
<keyword evidence="1" id="KW-0472">Membrane</keyword>
<feature type="transmembrane region" description="Helical" evidence="1">
    <location>
        <begin position="113"/>
        <end position="131"/>
    </location>
</feature>
<feature type="transmembrane region" description="Helical" evidence="1">
    <location>
        <begin position="52"/>
        <end position="76"/>
    </location>
</feature>
<protein>
    <recommendedName>
        <fullName evidence="4">Sugar transporter</fullName>
    </recommendedName>
</protein>
<keyword evidence="3" id="KW-1185">Reference proteome</keyword>
<gene>
    <name evidence="2" type="ORF">K3177_07950</name>
</gene>
<evidence type="ECO:0000313" key="2">
    <source>
        <dbReference type="EMBL" id="MBX7488445.1"/>
    </source>
</evidence>
<name>A0ABS7JEI7_9SPHN</name>
<reference evidence="2 3" key="1">
    <citation type="submission" date="2021-08" db="EMBL/GenBank/DDBJ databases">
        <title>Comparative Genomics Analysis of the Genus Qipengyuania Reveals Extensive Genetic Diversity and Metabolic Versatility, Including the Description of Fifteen Novel Species.</title>
        <authorList>
            <person name="Liu Y."/>
        </authorList>
    </citation>
    <scope>NUCLEOTIDE SEQUENCE [LARGE SCALE GENOMIC DNA]</scope>
    <source>
        <strain evidence="2 3">GH25</strain>
    </source>
</reference>
<dbReference type="EMBL" id="JAIGNQ010000002">
    <property type="protein sequence ID" value="MBX7488445.1"/>
    <property type="molecule type" value="Genomic_DNA"/>
</dbReference>
<dbReference type="RefSeq" id="WP_221597812.1">
    <property type="nucleotide sequence ID" value="NZ_JAIGNQ010000002.1"/>
</dbReference>
<accession>A0ABS7JEI7</accession>
<sequence length="140" mass="15489">MNTSITTPWHLWAVGIVTLLWNGLGITSYLMTELGQLDALGMSSSQIAYFDTFPAWATGFWALGVWGAFLGSILLLARSRFAIHSLAISIVGLVGTTYFQRVAIDLPEDMNNPALDAAIWIITFFTLWYAIRMRARGVLS</sequence>
<proteinExistence type="predicted"/>
<organism evidence="2 3">
    <name type="scientific">Qipengyuania pacifica</name>
    <dbReference type="NCBI Taxonomy" id="2860199"/>
    <lineage>
        <taxon>Bacteria</taxon>
        <taxon>Pseudomonadati</taxon>
        <taxon>Pseudomonadota</taxon>
        <taxon>Alphaproteobacteria</taxon>
        <taxon>Sphingomonadales</taxon>
        <taxon>Erythrobacteraceae</taxon>
        <taxon>Qipengyuania</taxon>
    </lineage>
</organism>
<evidence type="ECO:0008006" key="4">
    <source>
        <dbReference type="Google" id="ProtNLM"/>
    </source>
</evidence>
<evidence type="ECO:0000313" key="3">
    <source>
        <dbReference type="Proteomes" id="UP000776651"/>
    </source>
</evidence>
<feature type="transmembrane region" description="Helical" evidence="1">
    <location>
        <begin position="83"/>
        <end position="101"/>
    </location>
</feature>
<dbReference type="Proteomes" id="UP000776651">
    <property type="component" value="Unassembled WGS sequence"/>
</dbReference>
<feature type="transmembrane region" description="Helical" evidence="1">
    <location>
        <begin position="12"/>
        <end position="32"/>
    </location>
</feature>
<keyword evidence="1" id="KW-1133">Transmembrane helix</keyword>
<keyword evidence="1" id="KW-0812">Transmembrane</keyword>